<dbReference type="InterPro" id="IPR013083">
    <property type="entry name" value="Znf_RING/FYVE/PHD"/>
</dbReference>
<comment type="caution">
    <text evidence="6">The sequence shown here is derived from an EMBL/GenBank/DDBJ whole genome shotgun (WGS) entry which is preliminary data.</text>
</comment>
<dbReference type="GeneID" id="9813434"/>
<evidence type="ECO:0000256" key="1">
    <source>
        <dbReference type="ARBA" id="ARBA00022723"/>
    </source>
</evidence>
<dbReference type="Proteomes" id="UP000483820">
    <property type="component" value="Chromosome II"/>
</dbReference>
<dbReference type="EMBL" id="WUAV01000002">
    <property type="protein sequence ID" value="KAF1764122.1"/>
    <property type="molecule type" value="Genomic_DNA"/>
</dbReference>
<sequence length="714" mass="78831">MQQCKTMPAPTVYPPFTRHSGKTSVTKCACGMPEDDAVEMVMCTNRKCYTWQHSQCVGFQGDDDLSNYECPLCSRGEKWSEEDDKRLMEEFELEVGKKEPRDKNDFFKEFLERYEIDETTGFLDRRFSEISEDFLLDESVDINRRAAVCIRGKLRIPQELRESLESCDKLESDGNGGYKYTSKDKKVKIVSAPRRQVTVKPEESEEDPAAASPLAPNAPFSLAEDPATLPNDASAPQSPGLHDIPEYDPPQQDFDLLQNLSQNLAETSDVASQDTRTPSPGVHERLLVKIRPSDFPSLFPAHLLAAPVPATPTPTPSKDRKPESPTPPVLAHDTRTPAPLPLKAAPPSTSTKSPATSTIAPPVDLAPVPPSSTSHVPNDAPMDLGNLPPPPASAPNGNPLGPLGVSGPSILPGSSGLPVPLCPSQYANQFQNQQPVQVHQPGANHGACPSYQPGLLELLGLSSRPGLSRPLYPTHFQGCHMPINSVPQLPANYGAGSRLFNFSNQIPMNSGQYSGLPGQPVSIPIGRYHQAISNPRSSAAPFNIPASSHPSWCINPCVPDASRKRKHEELNTNLAMPEIPAYNILFVVKAFLDGLEQSALKSLAKEFERAMVTREKELKEKMVPYNIFFDHLELVYKLLKDKSREKKAADGEIDAKLFWQAFWKLPDGNRMFLKEFVTLCGKIKMLWRGRKEKAIKVSDIEYNLRAPFLVYLSL</sequence>
<dbReference type="Gene3D" id="3.30.40.10">
    <property type="entry name" value="Zinc/RING finger domain, C3HC4 (zinc finger)"/>
    <property type="match status" value="1"/>
</dbReference>
<feature type="domain" description="Zinc finger PHD-type" evidence="5">
    <location>
        <begin position="27"/>
        <end position="74"/>
    </location>
</feature>
<dbReference type="PROSITE" id="PS01359">
    <property type="entry name" value="ZF_PHD_1"/>
    <property type="match status" value="1"/>
</dbReference>
<dbReference type="AlphaFoldDB" id="A0A6A5HCL3"/>
<feature type="region of interest" description="Disordered" evidence="4">
    <location>
        <begin position="192"/>
        <end position="253"/>
    </location>
</feature>
<dbReference type="InterPro" id="IPR011011">
    <property type="entry name" value="Znf_FYVE_PHD"/>
</dbReference>
<accession>A0A6A5HCL3</accession>
<feature type="compositionally biased region" description="Low complexity" evidence="4">
    <location>
        <begin position="341"/>
        <end position="362"/>
    </location>
</feature>
<evidence type="ECO:0000256" key="4">
    <source>
        <dbReference type="SAM" id="MobiDB-lite"/>
    </source>
</evidence>
<proteinExistence type="predicted"/>
<evidence type="ECO:0000256" key="2">
    <source>
        <dbReference type="ARBA" id="ARBA00022771"/>
    </source>
</evidence>
<dbReference type="SMART" id="SM00249">
    <property type="entry name" value="PHD"/>
    <property type="match status" value="1"/>
</dbReference>
<dbReference type="RefSeq" id="XP_053588636.1">
    <property type="nucleotide sequence ID" value="XM_053724442.1"/>
</dbReference>
<dbReference type="KEGG" id="crq:GCK72_004069"/>
<name>A0A6A5HCL3_CAERE</name>
<keyword evidence="3" id="KW-0862">Zinc</keyword>
<keyword evidence="1" id="KW-0479">Metal-binding</keyword>
<keyword evidence="2" id="KW-0863">Zinc-finger</keyword>
<reference evidence="6 7" key="1">
    <citation type="submission" date="2019-12" db="EMBL/GenBank/DDBJ databases">
        <title>Chromosome-level assembly of the Caenorhabditis remanei genome.</title>
        <authorList>
            <person name="Teterina A.A."/>
            <person name="Willis J.H."/>
            <person name="Phillips P.C."/>
        </authorList>
    </citation>
    <scope>NUCLEOTIDE SEQUENCE [LARGE SCALE GENOMIC DNA]</scope>
    <source>
        <strain evidence="6 7">PX506</strain>
        <tissue evidence="6">Whole organism</tissue>
    </source>
</reference>
<dbReference type="InterPro" id="IPR001965">
    <property type="entry name" value="Znf_PHD"/>
</dbReference>
<dbReference type="SUPFAM" id="SSF57903">
    <property type="entry name" value="FYVE/PHD zinc finger"/>
    <property type="match status" value="1"/>
</dbReference>
<dbReference type="InterPro" id="IPR019786">
    <property type="entry name" value="Zinc_finger_PHD-type_CS"/>
</dbReference>
<evidence type="ECO:0000259" key="5">
    <source>
        <dbReference type="SMART" id="SM00249"/>
    </source>
</evidence>
<feature type="compositionally biased region" description="Low complexity" evidence="4">
    <location>
        <begin position="209"/>
        <end position="223"/>
    </location>
</feature>
<protein>
    <recommendedName>
        <fullName evidence="5">Zinc finger PHD-type domain-containing protein</fullName>
    </recommendedName>
</protein>
<evidence type="ECO:0000313" key="7">
    <source>
        <dbReference type="Proteomes" id="UP000483820"/>
    </source>
</evidence>
<dbReference type="GO" id="GO:0008270">
    <property type="term" value="F:zinc ion binding"/>
    <property type="evidence" value="ECO:0007669"/>
    <property type="project" value="UniProtKB-KW"/>
</dbReference>
<evidence type="ECO:0000256" key="3">
    <source>
        <dbReference type="ARBA" id="ARBA00022833"/>
    </source>
</evidence>
<organism evidence="6 7">
    <name type="scientific">Caenorhabditis remanei</name>
    <name type="common">Caenorhabditis vulgaris</name>
    <dbReference type="NCBI Taxonomy" id="31234"/>
    <lineage>
        <taxon>Eukaryota</taxon>
        <taxon>Metazoa</taxon>
        <taxon>Ecdysozoa</taxon>
        <taxon>Nematoda</taxon>
        <taxon>Chromadorea</taxon>
        <taxon>Rhabditida</taxon>
        <taxon>Rhabditina</taxon>
        <taxon>Rhabditomorpha</taxon>
        <taxon>Rhabditoidea</taxon>
        <taxon>Rhabditidae</taxon>
        <taxon>Peloderinae</taxon>
        <taxon>Caenorhabditis</taxon>
    </lineage>
</organism>
<dbReference type="CTD" id="9813434"/>
<gene>
    <name evidence="6" type="ORF">GCK72_004069</name>
</gene>
<feature type="region of interest" description="Disordered" evidence="4">
    <location>
        <begin position="306"/>
        <end position="398"/>
    </location>
</feature>
<evidence type="ECO:0000313" key="6">
    <source>
        <dbReference type="EMBL" id="KAF1764122.1"/>
    </source>
</evidence>